<dbReference type="GO" id="GO:0005783">
    <property type="term" value="C:endoplasmic reticulum"/>
    <property type="evidence" value="ECO:0007669"/>
    <property type="project" value="TreeGrafter"/>
</dbReference>
<feature type="region of interest" description="Disordered" evidence="1">
    <location>
        <begin position="1"/>
        <end position="54"/>
    </location>
</feature>
<dbReference type="InterPro" id="IPR006577">
    <property type="entry name" value="UAS"/>
</dbReference>
<evidence type="ECO:0000313" key="3">
    <source>
        <dbReference type="EMBL" id="CAD7654398.1"/>
    </source>
</evidence>
<gene>
    <name evidence="3" type="ORF">ONB1V03_LOCUS11045</name>
</gene>
<dbReference type="SMART" id="SM00594">
    <property type="entry name" value="UAS"/>
    <property type="match status" value="1"/>
</dbReference>
<accession>A0A7R9M6B6</accession>
<dbReference type="GO" id="GO:0036503">
    <property type="term" value="P:ERAD pathway"/>
    <property type="evidence" value="ECO:0007669"/>
    <property type="project" value="TreeGrafter"/>
</dbReference>
<evidence type="ECO:0000313" key="4">
    <source>
        <dbReference type="Proteomes" id="UP000728032"/>
    </source>
</evidence>
<organism evidence="3">
    <name type="scientific">Oppiella nova</name>
    <dbReference type="NCBI Taxonomy" id="334625"/>
    <lineage>
        <taxon>Eukaryota</taxon>
        <taxon>Metazoa</taxon>
        <taxon>Ecdysozoa</taxon>
        <taxon>Arthropoda</taxon>
        <taxon>Chelicerata</taxon>
        <taxon>Arachnida</taxon>
        <taxon>Acari</taxon>
        <taxon>Acariformes</taxon>
        <taxon>Sarcoptiformes</taxon>
        <taxon>Oribatida</taxon>
        <taxon>Brachypylina</taxon>
        <taxon>Oppioidea</taxon>
        <taxon>Oppiidae</taxon>
        <taxon>Oppiella</taxon>
    </lineage>
</organism>
<dbReference type="InterPro" id="IPR049483">
    <property type="entry name" value="FAF1_2-like_UAS"/>
</dbReference>
<protein>
    <recommendedName>
        <fullName evidence="2">UAS domain-containing protein</fullName>
    </recommendedName>
</protein>
<dbReference type="EMBL" id="CAJPVJ010007918">
    <property type="protein sequence ID" value="CAG2171585.1"/>
    <property type="molecule type" value="Genomic_DNA"/>
</dbReference>
<evidence type="ECO:0000256" key="1">
    <source>
        <dbReference type="SAM" id="MobiDB-lite"/>
    </source>
</evidence>
<dbReference type="PANTHER" id="PTHR23322">
    <property type="entry name" value="FAS-ASSOCIATED PROTEIN"/>
    <property type="match status" value="1"/>
</dbReference>
<reference evidence="3" key="1">
    <citation type="submission" date="2020-11" db="EMBL/GenBank/DDBJ databases">
        <authorList>
            <person name="Tran Van P."/>
        </authorList>
    </citation>
    <scope>NUCLEOTIDE SEQUENCE</scope>
</reference>
<proteinExistence type="predicted"/>
<feature type="compositionally biased region" description="Basic and acidic residues" evidence="1">
    <location>
        <begin position="12"/>
        <end position="24"/>
    </location>
</feature>
<dbReference type="InterPro" id="IPR050730">
    <property type="entry name" value="UBX_domain-protein"/>
</dbReference>
<dbReference type="Gene3D" id="3.40.30.10">
    <property type="entry name" value="Glutaredoxin"/>
    <property type="match status" value="1"/>
</dbReference>
<dbReference type="PANTHER" id="PTHR23322:SF1">
    <property type="entry name" value="FAS-ASSOCIATED FACTOR 2"/>
    <property type="match status" value="1"/>
</dbReference>
<dbReference type="EMBL" id="OC922743">
    <property type="protein sequence ID" value="CAD7654398.1"/>
    <property type="molecule type" value="Genomic_DNA"/>
</dbReference>
<dbReference type="SUPFAM" id="SSF52833">
    <property type="entry name" value="Thioredoxin-like"/>
    <property type="match status" value="1"/>
</dbReference>
<dbReference type="Proteomes" id="UP000728032">
    <property type="component" value="Unassembled WGS sequence"/>
</dbReference>
<evidence type="ECO:0000259" key="2">
    <source>
        <dbReference type="SMART" id="SM00594"/>
    </source>
</evidence>
<dbReference type="GO" id="GO:0043130">
    <property type="term" value="F:ubiquitin binding"/>
    <property type="evidence" value="ECO:0007669"/>
    <property type="project" value="TreeGrafter"/>
</dbReference>
<sequence>MNTGDDVVDGCGESRPRIDPHMDLQIDPQMNPQLPEPESDDPHNEDIAYEDSDDYEDEPLVVKPIIYTVLVPPGDVNLFRTDFQLKYGSTHPEFFVGNYNEAIDAAKRDFRFLLAYIHWDSHEETEKFCQSVLINQKFIDYLTEHNIIFWSSAVIYPEGFVVRQQLEVTTYPFMALISMRKSRMVVVRRLEGITLLKPLIAQLRDGSGKG</sequence>
<dbReference type="OrthoDB" id="1026733at2759"/>
<keyword evidence="4" id="KW-1185">Reference proteome</keyword>
<name>A0A7R9M6B6_9ACAR</name>
<feature type="domain" description="UAS" evidence="2">
    <location>
        <begin position="78"/>
        <end position="204"/>
    </location>
</feature>
<dbReference type="AlphaFoldDB" id="A0A7R9M6B6"/>
<dbReference type="Pfam" id="PF21021">
    <property type="entry name" value="FAF1"/>
    <property type="match status" value="1"/>
</dbReference>
<dbReference type="InterPro" id="IPR036249">
    <property type="entry name" value="Thioredoxin-like_sf"/>
</dbReference>